<comment type="similarity">
    <text evidence="2">Belongs to the SusD family.</text>
</comment>
<protein>
    <submittedName>
        <fullName evidence="8">RagB/SusD family nutrient uptake outer membrane protein</fullName>
    </submittedName>
</protein>
<dbReference type="Proteomes" id="UP000271010">
    <property type="component" value="Unassembled WGS sequence"/>
</dbReference>
<feature type="domain" description="SusD-like N-terminal" evidence="7">
    <location>
        <begin position="89"/>
        <end position="223"/>
    </location>
</feature>
<dbReference type="AlphaFoldDB" id="A0A3M9MV57"/>
<dbReference type="InterPro" id="IPR011990">
    <property type="entry name" value="TPR-like_helical_dom_sf"/>
</dbReference>
<dbReference type="EMBL" id="RJJE01000009">
    <property type="protein sequence ID" value="RNI29422.1"/>
    <property type="molecule type" value="Genomic_DNA"/>
</dbReference>
<comment type="subcellular location">
    <subcellularLocation>
        <location evidence="1">Cell outer membrane</location>
    </subcellularLocation>
</comment>
<dbReference type="OrthoDB" id="9792139at2"/>
<organism evidence="8 9">
    <name type="scientific">Rufibacter immobilis</name>
    <dbReference type="NCBI Taxonomy" id="1348778"/>
    <lineage>
        <taxon>Bacteria</taxon>
        <taxon>Pseudomonadati</taxon>
        <taxon>Bacteroidota</taxon>
        <taxon>Cytophagia</taxon>
        <taxon>Cytophagales</taxon>
        <taxon>Hymenobacteraceae</taxon>
        <taxon>Rufibacter</taxon>
    </lineage>
</organism>
<evidence type="ECO:0000256" key="5">
    <source>
        <dbReference type="ARBA" id="ARBA00023237"/>
    </source>
</evidence>
<evidence type="ECO:0000313" key="8">
    <source>
        <dbReference type="EMBL" id="RNI29422.1"/>
    </source>
</evidence>
<accession>A0A3M9MV57</accession>
<evidence type="ECO:0000259" key="6">
    <source>
        <dbReference type="Pfam" id="PF07980"/>
    </source>
</evidence>
<keyword evidence="5" id="KW-0998">Cell outer membrane</keyword>
<feature type="domain" description="RagB/SusD" evidence="6">
    <location>
        <begin position="336"/>
        <end position="469"/>
    </location>
</feature>
<keyword evidence="3" id="KW-0732">Signal</keyword>
<keyword evidence="4" id="KW-0472">Membrane</keyword>
<name>A0A3M9MV57_9BACT</name>
<dbReference type="Pfam" id="PF14322">
    <property type="entry name" value="SusD-like_3"/>
    <property type="match status" value="1"/>
</dbReference>
<sequence>MKKYLYMICLAVGMNVFSTGCDNILDVEPNNGIEMNEAITDANSAARAVQGIYSAFQSSDYYGLAYLFYQDLYADNLYFDGTFTTHAEIGNRRINPSNLQIADTWGSIYTAIGRANWVIQSVEALESLSPEEKAAFTGEAKFLRALAYFDLVKVFGGVPIITRVPTNPDEVQSEGRSTEAEVYALIEQDLREAETSLAGTENPQQPYAASGLAATALLARVYLQQGKWGQAADRANLVINNGPYRLANNFRDIFSTTGNTQDASTEEVIFELAFSRDDQNALASSSAAPGSLGQRFYVDFDFYDELVASADEGDTRLESSVIFDPQYEVVKIRKYNDVINNGDNVPIIRLAEMYLIRAEANARMAAAGAAPSRAVIDDINAIRNRAGLSEAAPSTNEDALQEILTQRRYEFAFEGMRFMDLKRYNLTCEVLDFCPASGTDLDNTFRDLWPIPLQQIETNPNLAPQNRGY</sequence>
<dbReference type="InterPro" id="IPR033985">
    <property type="entry name" value="SusD-like_N"/>
</dbReference>
<dbReference type="InterPro" id="IPR012944">
    <property type="entry name" value="SusD_RagB_dom"/>
</dbReference>
<proteinExistence type="inferred from homology"/>
<evidence type="ECO:0000256" key="4">
    <source>
        <dbReference type="ARBA" id="ARBA00023136"/>
    </source>
</evidence>
<dbReference type="RefSeq" id="WP_123132508.1">
    <property type="nucleotide sequence ID" value="NZ_RJJE01000009.1"/>
</dbReference>
<dbReference type="GO" id="GO:0009279">
    <property type="term" value="C:cell outer membrane"/>
    <property type="evidence" value="ECO:0007669"/>
    <property type="project" value="UniProtKB-SubCell"/>
</dbReference>
<evidence type="ECO:0000256" key="1">
    <source>
        <dbReference type="ARBA" id="ARBA00004442"/>
    </source>
</evidence>
<dbReference type="SUPFAM" id="SSF48452">
    <property type="entry name" value="TPR-like"/>
    <property type="match status" value="1"/>
</dbReference>
<dbReference type="Gene3D" id="1.25.40.390">
    <property type="match status" value="1"/>
</dbReference>
<dbReference type="CDD" id="cd08977">
    <property type="entry name" value="SusD"/>
    <property type="match status" value="1"/>
</dbReference>
<dbReference type="Pfam" id="PF07980">
    <property type="entry name" value="SusD_RagB"/>
    <property type="match status" value="1"/>
</dbReference>
<gene>
    <name evidence="8" type="ORF">EFA69_07620</name>
</gene>
<reference evidence="8 9" key="1">
    <citation type="submission" date="2018-11" db="EMBL/GenBank/DDBJ databases">
        <title>Rufibacter latericius sp. nov., isolated from water in Baiyang Lake.</title>
        <authorList>
            <person name="Yang Y."/>
        </authorList>
    </citation>
    <scope>NUCLEOTIDE SEQUENCE [LARGE SCALE GENOMIC DNA]</scope>
    <source>
        <strain evidence="8 9">MCC P1</strain>
    </source>
</reference>
<evidence type="ECO:0000256" key="2">
    <source>
        <dbReference type="ARBA" id="ARBA00006275"/>
    </source>
</evidence>
<dbReference type="PROSITE" id="PS51257">
    <property type="entry name" value="PROKAR_LIPOPROTEIN"/>
    <property type="match status" value="1"/>
</dbReference>
<evidence type="ECO:0000313" key="9">
    <source>
        <dbReference type="Proteomes" id="UP000271010"/>
    </source>
</evidence>
<keyword evidence="9" id="KW-1185">Reference proteome</keyword>
<comment type="caution">
    <text evidence="8">The sequence shown here is derived from an EMBL/GenBank/DDBJ whole genome shotgun (WGS) entry which is preliminary data.</text>
</comment>
<evidence type="ECO:0000256" key="3">
    <source>
        <dbReference type="ARBA" id="ARBA00022729"/>
    </source>
</evidence>
<evidence type="ECO:0000259" key="7">
    <source>
        <dbReference type="Pfam" id="PF14322"/>
    </source>
</evidence>